<evidence type="ECO:0000256" key="2">
    <source>
        <dbReference type="SAM" id="MobiDB-lite"/>
    </source>
</evidence>
<accession>A0A1S3WYE1</accession>
<dbReference type="OMA" id="CEYWSSE"/>
<dbReference type="OrthoDB" id="1304715at2759"/>
<dbReference type="KEGG" id="nta:107759269"/>
<feature type="region of interest" description="Disordered" evidence="2">
    <location>
        <begin position="208"/>
        <end position="233"/>
    </location>
</feature>
<keyword evidence="1" id="KW-0175">Coiled coil</keyword>
<dbReference type="PaxDb" id="4097-A0A1S3WYE1"/>
<dbReference type="STRING" id="4097.A0A1S3WYE1"/>
<feature type="compositionally biased region" description="Polar residues" evidence="2">
    <location>
        <begin position="215"/>
        <end position="227"/>
    </location>
</feature>
<name>A0A1S3WYE1_TOBAC</name>
<gene>
    <name evidence="3" type="primary">LOC107759269</name>
</gene>
<feature type="compositionally biased region" description="Polar residues" evidence="2">
    <location>
        <begin position="69"/>
        <end position="102"/>
    </location>
</feature>
<sequence>MAPGKKKNIRHNSQLPQYTSGPNTSSVPFMGPPHPQPPLPPPPPPTQQTSLPPGFFTLPPCDPVRYKPISNSQSMHTMPSSSPAYRTSQHGGSSSMPPSSCTPYPSYHTQTFEEIVSYDSFHRLIIILDGTTGLVPSNESTKVVVDCVKGFYRDAWSKWSDIPYYYRDQKWNQFRKGEKPGWMLKDMWDRLIVIWASEEFKKRSNAAKAARASNTGGSLHTGGSISMETHRRRMEKEKGRVVTYAEVFEDKHLKKKKDGTREWVEPRAAREAYQQRFEEWRQSQPDSEGGSSTQVSLNDVASIWTQVVGGANKGRTYGLGSQYSVGRSTTLLSGDASYSQDHEEVEELRKEVEEFKEERKEDRANFNKLQSLVEKFMSGHPFGPLNGEDGGDNEF</sequence>
<feature type="compositionally biased region" description="Basic residues" evidence="2">
    <location>
        <begin position="1"/>
        <end position="10"/>
    </location>
</feature>
<feature type="coiled-coil region" evidence="1">
    <location>
        <begin position="338"/>
        <end position="372"/>
    </location>
</feature>
<proteinExistence type="predicted"/>
<reference evidence="3" key="1">
    <citation type="submission" date="2025-08" db="UniProtKB">
        <authorList>
            <consortium name="RefSeq"/>
        </authorList>
    </citation>
    <scope>IDENTIFICATION</scope>
</reference>
<dbReference type="InterPro" id="IPR004252">
    <property type="entry name" value="Probable_transposase_24"/>
</dbReference>
<protein>
    <submittedName>
        <fullName evidence="3">Uncharacterized protein</fullName>
    </submittedName>
</protein>
<feature type="compositionally biased region" description="Polar residues" evidence="2">
    <location>
        <begin position="11"/>
        <end position="27"/>
    </location>
</feature>
<evidence type="ECO:0000256" key="1">
    <source>
        <dbReference type="SAM" id="Coils"/>
    </source>
</evidence>
<feature type="region of interest" description="Disordered" evidence="2">
    <location>
        <begin position="275"/>
        <end position="295"/>
    </location>
</feature>
<evidence type="ECO:0000313" key="3">
    <source>
        <dbReference type="RefSeq" id="XP_016432639.1"/>
    </source>
</evidence>
<feature type="compositionally biased region" description="Pro residues" evidence="2">
    <location>
        <begin position="30"/>
        <end position="46"/>
    </location>
</feature>
<dbReference type="AlphaFoldDB" id="A0A1S3WYE1"/>
<dbReference type="RefSeq" id="XP_016432639.1">
    <property type="nucleotide sequence ID" value="XM_016577153.1"/>
</dbReference>
<organism evidence="3">
    <name type="scientific">Nicotiana tabacum</name>
    <name type="common">Common tobacco</name>
    <dbReference type="NCBI Taxonomy" id="4097"/>
    <lineage>
        <taxon>Eukaryota</taxon>
        <taxon>Viridiplantae</taxon>
        <taxon>Streptophyta</taxon>
        <taxon>Embryophyta</taxon>
        <taxon>Tracheophyta</taxon>
        <taxon>Spermatophyta</taxon>
        <taxon>Magnoliopsida</taxon>
        <taxon>eudicotyledons</taxon>
        <taxon>Gunneridae</taxon>
        <taxon>Pentapetalae</taxon>
        <taxon>asterids</taxon>
        <taxon>lamiids</taxon>
        <taxon>Solanales</taxon>
        <taxon>Solanaceae</taxon>
        <taxon>Nicotianoideae</taxon>
        <taxon>Nicotianeae</taxon>
        <taxon>Nicotiana</taxon>
    </lineage>
</organism>
<feature type="compositionally biased region" description="Polar residues" evidence="2">
    <location>
        <begin position="282"/>
        <end position="295"/>
    </location>
</feature>
<dbReference type="Pfam" id="PF03004">
    <property type="entry name" value="Transposase_24"/>
    <property type="match status" value="1"/>
</dbReference>
<feature type="region of interest" description="Disordered" evidence="2">
    <location>
        <begin position="1"/>
        <end position="102"/>
    </location>
</feature>